<keyword evidence="2" id="KW-1185">Reference proteome</keyword>
<dbReference type="RefSeq" id="YP_009965098.1">
    <property type="nucleotide sequence ID" value="NC_051738.1"/>
</dbReference>
<name>A0A5J6TDT7_9CAUD</name>
<evidence type="ECO:0000313" key="2">
    <source>
        <dbReference type="Proteomes" id="UP000326708"/>
    </source>
</evidence>
<protein>
    <submittedName>
        <fullName evidence="1">Uncharacterized protein</fullName>
    </submittedName>
</protein>
<dbReference type="KEGG" id="vg:60336820"/>
<organism evidence="1 2">
    <name type="scientific">Mycobacterium phage ThulaThula</name>
    <dbReference type="NCBI Taxonomy" id="2599880"/>
    <lineage>
        <taxon>Viruses</taxon>
        <taxon>Duplodnaviria</taxon>
        <taxon>Heunggongvirae</taxon>
        <taxon>Uroviricota</taxon>
        <taxon>Caudoviricetes</taxon>
        <taxon>Pclasvirinae</taxon>
        <taxon>Phayoncevirus</taxon>
        <taxon>Phayoncevirus thulathula</taxon>
    </lineage>
</organism>
<proteinExistence type="predicted"/>
<evidence type="ECO:0000313" key="1">
    <source>
        <dbReference type="EMBL" id="QFG09083.1"/>
    </source>
</evidence>
<dbReference type="Proteomes" id="UP000326708">
    <property type="component" value="Segment"/>
</dbReference>
<sequence length="88" mass="9876">MTETPAYHYQRADELIAELEQTDPRIGMSLPHVQLKFRLAELHALLAQSPWWPGIEAETGAVDPEDAVAAFGIPTRHLETRTAKEDLL</sequence>
<reference evidence="1 2" key="1">
    <citation type="submission" date="2019-07" db="EMBL/GenBank/DDBJ databases">
        <authorList>
            <person name="Riley H.L."/>
            <person name="Stoner T.H."/>
            <person name="Garlena R.A."/>
            <person name="Russell D.A."/>
            <person name="Pope W.H."/>
            <person name="Jacobs-Sera D."/>
            <person name="Hatfull G.F."/>
        </authorList>
    </citation>
    <scope>NUCLEOTIDE SEQUENCE [LARGE SCALE GENOMIC DNA]</scope>
</reference>
<gene>
    <name evidence="1" type="primary">55</name>
    <name evidence="1" type="ORF">PBI_THULATHULA_55</name>
</gene>
<dbReference type="GeneID" id="60336820"/>
<dbReference type="EMBL" id="MN234172">
    <property type="protein sequence ID" value="QFG09083.1"/>
    <property type="molecule type" value="Genomic_DNA"/>
</dbReference>
<accession>A0A5J6TDT7</accession>